<protein>
    <submittedName>
        <fullName evidence="1">Uncharacterized protein</fullName>
    </submittedName>
</protein>
<keyword evidence="2" id="KW-1185">Reference proteome</keyword>
<sequence length="137" mass="15903">MKLDPILIKLFDKREKITTSIYVEQLSNNIYRAVENEIFNCSLTFGTEFTTRINSEGNHEIIKITKESDLITRRFILSPKYKNSAYQILGDELVKLGGFWHVDFGGIVTINIPKKFEFNIDQLMKELDIKLTEIIAN</sequence>
<dbReference type="RefSeq" id="WP_091463813.1">
    <property type="nucleotide sequence ID" value="NZ_FOEI01000001.1"/>
</dbReference>
<accession>A0A1H8YTA3</accession>
<evidence type="ECO:0000313" key="2">
    <source>
        <dbReference type="Proteomes" id="UP000198648"/>
    </source>
</evidence>
<gene>
    <name evidence="1" type="ORF">SAMN05444005_101162</name>
</gene>
<dbReference type="Proteomes" id="UP000198648">
    <property type="component" value="Unassembled WGS sequence"/>
</dbReference>
<dbReference type="OrthoDB" id="674885at2"/>
<dbReference type="AlphaFoldDB" id="A0A1H8YTA3"/>
<dbReference type="STRING" id="1299341.SAMN05444005_101162"/>
<proteinExistence type="predicted"/>
<reference evidence="1 2" key="1">
    <citation type="submission" date="2016-10" db="EMBL/GenBank/DDBJ databases">
        <authorList>
            <person name="de Groot N.N."/>
        </authorList>
    </citation>
    <scope>NUCLEOTIDE SEQUENCE [LARGE SCALE GENOMIC DNA]</scope>
    <source>
        <strain evidence="1 2">DSM 27078</strain>
    </source>
</reference>
<dbReference type="EMBL" id="FOEI01000001">
    <property type="protein sequence ID" value="SEP55251.1"/>
    <property type="molecule type" value="Genomic_DNA"/>
</dbReference>
<organism evidence="1 2">
    <name type="scientific">Flavobacterium urocaniciphilum</name>
    <dbReference type="NCBI Taxonomy" id="1299341"/>
    <lineage>
        <taxon>Bacteria</taxon>
        <taxon>Pseudomonadati</taxon>
        <taxon>Bacteroidota</taxon>
        <taxon>Flavobacteriia</taxon>
        <taxon>Flavobacteriales</taxon>
        <taxon>Flavobacteriaceae</taxon>
        <taxon>Flavobacterium</taxon>
    </lineage>
</organism>
<name>A0A1H8YTA3_9FLAO</name>
<evidence type="ECO:0000313" key="1">
    <source>
        <dbReference type="EMBL" id="SEP55251.1"/>
    </source>
</evidence>